<dbReference type="CDD" id="cd06170">
    <property type="entry name" value="LuxR_C_like"/>
    <property type="match status" value="1"/>
</dbReference>
<keyword evidence="2" id="KW-0238">DNA-binding</keyword>
<sequence length="200" mass="22205">MVEHNPVLLLGITSLLSDMSEIVLDEKDPEVIVIGVADHGAFQEIERLKLTGRIVVLTALESPALYVKALSAGAFACLVYGHFGGAELERAIKSATIGQAYLSPPVVTALVGWLHGTASTRPNRTRSFAHELTPREVEIMQLIAEGHSNRRIASQLFISEKTVKNHVHQIYRRLKADSRDHAVQRWREINDFSTKHPIVD</sequence>
<dbReference type="PANTHER" id="PTHR44688">
    <property type="entry name" value="DNA-BINDING TRANSCRIPTIONAL ACTIVATOR DEVR_DOSR"/>
    <property type="match status" value="1"/>
</dbReference>
<evidence type="ECO:0000256" key="3">
    <source>
        <dbReference type="ARBA" id="ARBA00023163"/>
    </source>
</evidence>
<reference evidence="6" key="1">
    <citation type="journal article" date="2019" name="Int. J. Syst. Evol. Microbiol.">
        <title>The Global Catalogue of Microorganisms (GCM) 10K type strain sequencing project: providing services to taxonomists for standard genome sequencing and annotation.</title>
        <authorList>
            <consortium name="The Broad Institute Genomics Platform"/>
            <consortium name="The Broad Institute Genome Sequencing Center for Infectious Disease"/>
            <person name="Wu L."/>
            <person name="Ma J."/>
        </authorList>
    </citation>
    <scope>NUCLEOTIDE SEQUENCE [LARGE SCALE GENOMIC DNA]</scope>
    <source>
        <strain evidence="6">JCM 9377</strain>
    </source>
</reference>
<gene>
    <name evidence="5" type="ORF">GCM10010468_64500</name>
</gene>
<dbReference type="EMBL" id="BAAAUV010000023">
    <property type="protein sequence ID" value="GAA3232555.1"/>
    <property type="molecule type" value="Genomic_DNA"/>
</dbReference>
<evidence type="ECO:0000256" key="2">
    <source>
        <dbReference type="ARBA" id="ARBA00023125"/>
    </source>
</evidence>
<dbReference type="InterPro" id="IPR016032">
    <property type="entry name" value="Sig_transdc_resp-reg_C-effctor"/>
</dbReference>
<keyword evidence="3" id="KW-0804">Transcription</keyword>
<feature type="domain" description="HTH luxR-type" evidence="4">
    <location>
        <begin position="125"/>
        <end position="190"/>
    </location>
</feature>
<evidence type="ECO:0000313" key="5">
    <source>
        <dbReference type="EMBL" id="GAA3232555.1"/>
    </source>
</evidence>
<dbReference type="Proteomes" id="UP001501237">
    <property type="component" value="Unassembled WGS sequence"/>
</dbReference>
<dbReference type="PRINTS" id="PR00038">
    <property type="entry name" value="HTHLUXR"/>
</dbReference>
<evidence type="ECO:0000259" key="4">
    <source>
        <dbReference type="PROSITE" id="PS50043"/>
    </source>
</evidence>
<dbReference type="InterPro" id="IPR000792">
    <property type="entry name" value="Tscrpt_reg_LuxR_C"/>
</dbReference>
<dbReference type="PROSITE" id="PS50043">
    <property type="entry name" value="HTH_LUXR_2"/>
    <property type="match status" value="1"/>
</dbReference>
<proteinExistence type="predicted"/>
<dbReference type="SMART" id="SM00421">
    <property type="entry name" value="HTH_LUXR"/>
    <property type="match status" value="1"/>
</dbReference>
<evidence type="ECO:0000256" key="1">
    <source>
        <dbReference type="ARBA" id="ARBA00023015"/>
    </source>
</evidence>
<keyword evidence="6" id="KW-1185">Reference proteome</keyword>
<dbReference type="Gene3D" id="3.40.50.2300">
    <property type="match status" value="1"/>
</dbReference>
<organism evidence="5 6">
    <name type="scientific">Actinocorallia longicatena</name>
    <dbReference type="NCBI Taxonomy" id="111803"/>
    <lineage>
        <taxon>Bacteria</taxon>
        <taxon>Bacillati</taxon>
        <taxon>Actinomycetota</taxon>
        <taxon>Actinomycetes</taxon>
        <taxon>Streptosporangiales</taxon>
        <taxon>Thermomonosporaceae</taxon>
        <taxon>Actinocorallia</taxon>
    </lineage>
</organism>
<dbReference type="Pfam" id="PF00196">
    <property type="entry name" value="GerE"/>
    <property type="match status" value="1"/>
</dbReference>
<dbReference type="PANTHER" id="PTHR44688:SF16">
    <property type="entry name" value="DNA-BINDING TRANSCRIPTIONAL ACTIVATOR DEVR_DOSR"/>
    <property type="match status" value="1"/>
</dbReference>
<keyword evidence="1" id="KW-0805">Transcription regulation</keyword>
<evidence type="ECO:0000313" key="6">
    <source>
        <dbReference type="Proteomes" id="UP001501237"/>
    </source>
</evidence>
<accession>A0ABP6QJF9</accession>
<name>A0ABP6QJF9_9ACTN</name>
<dbReference type="SUPFAM" id="SSF46894">
    <property type="entry name" value="C-terminal effector domain of the bipartite response regulators"/>
    <property type="match status" value="1"/>
</dbReference>
<protein>
    <recommendedName>
        <fullName evidence="4">HTH luxR-type domain-containing protein</fullName>
    </recommendedName>
</protein>
<comment type="caution">
    <text evidence="5">The sequence shown here is derived from an EMBL/GenBank/DDBJ whole genome shotgun (WGS) entry which is preliminary data.</text>
</comment>